<evidence type="ECO:0000256" key="3">
    <source>
        <dbReference type="ARBA" id="ARBA00022630"/>
    </source>
</evidence>
<evidence type="ECO:0000256" key="4">
    <source>
        <dbReference type="ARBA" id="ARBA00022827"/>
    </source>
</evidence>
<evidence type="ECO:0000313" key="7">
    <source>
        <dbReference type="EMBL" id="TGO24557.1"/>
    </source>
</evidence>
<dbReference type="Proteomes" id="UP000297910">
    <property type="component" value="Unassembled WGS sequence"/>
</dbReference>
<dbReference type="SUPFAM" id="SSF56176">
    <property type="entry name" value="FAD-binding/transporter-associated domain-like"/>
    <property type="match status" value="1"/>
</dbReference>
<name>A0A4Z1FS63_9HELO</name>
<comment type="caution">
    <text evidence="7">The sequence shown here is derived from an EMBL/GenBank/DDBJ whole genome shotgun (WGS) entry which is preliminary data.</text>
</comment>
<evidence type="ECO:0000256" key="1">
    <source>
        <dbReference type="ARBA" id="ARBA00001974"/>
    </source>
</evidence>
<protein>
    <recommendedName>
        <fullName evidence="6">FAD linked oxidase N-terminal domain-containing protein</fullName>
    </recommendedName>
</protein>
<dbReference type="InterPro" id="IPR006094">
    <property type="entry name" value="Oxid_FAD_bind_N"/>
</dbReference>
<dbReference type="PANTHER" id="PTHR42973:SF39">
    <property type="entry name" value="FAD-BINDING PCMH-TYPE DOMAIN-CONTAINING PROTEIN"/>
    <property type="match status" value="1"/>
</dbReference>
<evidence type="ECO:0000259" key="6">
    <source>
        <dbReference type="Pfam" id="PF01565"/>
    </source>
</evidence>
<keyword evidence="8" id="KW-1185">Reference proteome</keyword>
<dbReference type="Gene3D" id="3.40.462.20">
    <property type="match status" value="1"/>
</dbReference>
<organism evidence="7 8">
    <name type="scientific">Botrytis paeoniae</name>
    <dbReference type="NCBI Taxonomy" id="278948"/>
    <lineage>
        <taxon>Eukaryota</taxon>
        <taxon>Fungi</taxon>
        <taxon>Dikarya</taxon>
        <taxon>Ascomycota</taxon>
        <taxon>Pezizomycotina</taxon>
        <taxon>Leotiomycetes</taxon>
        <taxon>Helotiales</taxon>
        <taxon>Sclerotiniaceae</taxon>
        <taxon>Botrytis</taxon>
    </lineage>
</organism>
<dbReference type="Gene3D" id="3.30.465.10">
    <property type="match status" value="1"/>
</dbReference>
<dbReference type="EMBL" id="PQXI01000100">
    <property type="protein sequence ID" value="TGO24557.1"/>
    <property type="molecule type" value="Genomic_DNA"/>
</dbReference>
<dbReference type="GO" id="GO:0016491">
    <property type="term" value="F:oxidoreductase activity"/>
    <property type="evidence" value="ECO:0007669"/>
    <property type="project" value="UniProtKB-KW"/>
</dbReference>
<dbReference type="Pfam" id="PF01565">
    <property type="entry name" value="FAD_binding_4"/>
    <property type="match status" value="1"/>
</dbReference>
<dbReference type="InterPro" id="IPR016169">
    <property type="entry name" value="FAD-bd_PCMH_sub2"/>
</dbReference>
<evidence type="ECO:0000256" key="5">
    <source>
        <dbReference type="ARBA" id="ARBA00023002"/>
    </source>
</evidence>
<keyword evidence="3" id="KW-0285">Flavoprotein</keyword>
<gene>
    <name evidence="7" type="ORF">BPAE_0100g00250</name>
</gene>
<reference evidence="7 8" key="1">
    <citation type="submission" date="2017-12" db="EMBL/GenBank/DDBJ databases">
        <title>Comparative genomics of Botrytis spp.</title>
        <authorList>
            <person name="Valero-Jimenez C.A."/>
            <person name="Tapia P."/>
            <person name="Veloso J."/>
            <person name="Silva-Moreno E."/>
            <person name="Staats M."/>
            <person name="Valdes J.H."/>
            <person name="Van Kan J.A.L."/>
        </authorList>
    </citation>
    <scope>NUCLEOTIDE SEQUENCE [LARGE SCALE GENOMIC DNA]</scope>
    <source>
        <strain evidence="7 8">Bp0003</strain>
    </source>
</reference>
<evidence type="ECO:0000256" key="2">
    <source>
        <dbReference type="ARBA" id="ARBA00005466"/>
    </source>
</evidence>
<dbReference type="GO" id="GO:0050660">
    <property type="term" value="F:flavin adenine dinucleotide binding"/>
    <property type="evidence" value="ECO:0007669"/>
    <property type="project" value="InterPro"/>
</dbReference>
<comment type="similarity">
    <text evidence="2">Belongs to the oxygen-dependent FAD-linked oxidoreductase family.</text>
</comment>
<dbReference type="InterPro" id="IPR036318">
    <property type="entry name" value="FAD-bd_PCMH-like_sf"/>
</dbReference>
<accession>A0A4Z1FS63</accession>
<evidence type="ECO:0000313" key="8">
    <source>
        <dbReference type="Proteomes" id="UP000297910"/>
    </source>
</evidence>
<feature type="domain" description="FAD linked oxidase N-terminal" evidence="6">
    <location>
        <begin position="90"/>
        <end position="175"/>
    </location>
</feature>
<proteinExistence type="inferred from homology"/>
<dbReference type="PANTHER" id="PTHR42973">
    <property type="entry name" value="BINDING OXIDOREDUCTASE, PUTATIVE (AFU_ORTHOLOGUE AFUA_1G17690)-RELATED"/>
    <property type="match status" value="1"/>
</dbReference>
<keyword evidence="5" id="KW-0560">Oxidoreductase</keyword>
<comment type="cofactor">
    <cofactor evidence="1">
        <name>FAD</name>
        <dbReference type="ChEBI" id="CHEBI:57692"/>
    </cofactor>
</comment>
<dbReference type="InterPro" id="IPR050416">
    <property type="entry name" value="FAD-linked_Oxidoreductase"/>
</dbReference>
<sequence length="389" mass="42309">MSKAQNMQGQGTSNPANIESALGHLLSKNASISYLSTAASRWSDFKAPMPGTVVNVATAYDVLETLPRTKWSAWMGYNISHWPKRYSDQLRGLNEVKFDHNDSTMTFGGGSIISEVMKVADANGAQIPLGNFNCVGVLGAILGGGIDHMMGLYGLSVDCLVTLDLNTAEGTLIKVDPHNEELWWALRGAGSNFCIANRGVWTGSLVFTEDRIEQIVAAINDLYLQVPMYLFLYFATSGAPDYTPTVIVSPFYAESASDGKSAFASILDIGPVVTGLQVYPYLQSNYANDALCGKGGRKPSYGAGLGQLVPETWRAIWNEYTEYVKNPAVGNSSVFVECYSFETAKKFHGSSSFYPFRLTVKYIALVNNQYTDASLDEAAEAFGTKVRDL</sequence>
<dbReference type="AlphaFoldDB" id="A0A4Z1FS63"/>
<keyword evidence="4" id="KW-0274">FAD</keyword>